<dbReference type="Pfam" id="PF13385">
    <property type="entry name" value="Laminin_G_3"/>
    <property type="match status" value="1"/>
</dbReference>
<dbReference type="GO" id="GO:0008081">
    <property type="term" value="F:phosphoric diester hydrolase activity"/>
    <property type="evidence" value="ECO:0007669"/>
    <property type="project" value="InterPro"/>
</dbReference>
<dbReference type="Gene3D" id="1.10.10.10">
    <property type="entry name" value="Winged helix-like DNA-binding domain superfamily/Winged helix DNA-binding domain"/>
    <property type="match status" value="1"/>
</dbReference>
<evidence type="ECO:0000313" key="2">
    <source>
        <dbReference type="EMBL" id="SKC22117.1"/>
    </source>
</evidence>
<dbReference type="SUPFAM" id="SSF51695">
    <property type="entry name" value="PLC-like phosphodiesterases"/>
    <property type="match status" value="1"/>
</dbReference>
<feature type="transmembrane region" description="Helical" evidence="1">
    <location>
        <begin position="573"/>
        <end position="594"/>
    </location>
</feature>
<proteinExistence type="predicted"/>
<protein>
    <submittedName>
        <fullName evidence="2">DNA-binding transcriptional activator of the SARP family</fullName>
    </submittedName>
</protein>
<reference evidence="2 3" key="1">
    <citation type="submission" date="2017-02" db="EMBL/GenBank/DDBJ databases">
        <authorList>
            <person name="Peterson S.W."/>
        </authorList>
    </citation>
    <scope>NUCLEOTIDE SEQUENCE [LARGE SCALE GENOMIC DNA]</scope>
    <source>
        <strain evidence="2 3">DSM 24412</strain>
    </source>
</reference>
<dbReference type="InterPro" id="IPR036388">
    <property type="entry name" value="WH-like_DNA-bd_sf"/>
</dbReference>
<dbReference type="InterPro" id="IPR013320">
    <property type="entry name" value="ConA-like_dom_sf"/>
</dbReference>
<accession>A0A1T5HNA7</accession>
<dbReference type="PANTHER" id="PTHR35807:SF1">
    <property type="entry name" value="TRANSCRIPTIONAL REGULATOR REDD"/>
    <property type="match status" value="1"/>
</dbReference>
<sequence>MNYCKINSVGHSSLQFVLMIFFLFLFVHHSDAQRRRAASNAFVDQFFLVSNYSDLNNHLEPETMTIRELLQANVRGFQIRLEVDADSAIIRMITPQKNEEPFSYFLDEISIFLNQNPGEVLTLFIDYNFPFFYLETALKSHHLYNKIFVSETDDLWPSTKIMAERGHQLVCFTLQRNQDTPPGFYHLWDYAVEPNFSTVLEPEFHGSFARGRPSNPFMFFTGYNLPRDTTGIEIPFLMMNINENPFLISHLINLWKKTGKRPNFIVRNRYHYVILGVIENLNSHNTISGNITYNLQPLTDVSWEGSTQALTSGHYSFPFLAGEDVFLQPFRPGYSFTPERVNLSNVREDITQNFLASPLDLHHRLKAYFPFENSTRDASANRNHGKNHGVRFAEDPIRGSVAYLTDDTFIELPDAETLGLHNNDFTVSAWLRISPLQEERRDITILGTEEATYRQGLHLQLRNARPYFGFFANDITGNSEIRPNEWVHVVWRYTKRTGEQAIFVNGRPDGISQKHPSFMGRGTVNIGRAIQMYNYMNGYIDDLAIWDRPLGNEEIWKLYQDVVPLYQSKKTNWNLIVFLAAGILLVVYLIILLYTRRNRQKTSLNGEAQDVPVINMPALEKSRPNSICLFGEFQVIDREGNDISLQFTPKIRQLLVLLLLYSQKPRRGISSDDINQILWYGLSRKNATNNRGVNMSKLRQVLTFLDGIRIDSQMENWMININREQLFCDYVEVQAMLRNRSLIDNPEGFIEFFSTVETGALLIDMEEEWLDEFKGHTASEIVDTLLKCAQQPFLTGNHDMIIKICDRVFIGDPYSEEALKLKINALIKQRHFNQAKYTYQWFSDNYEKSFGEPFCHTFESFVEKKDQL</sequence>
<dbReference type="GO" id="GO:0003677">
    <property type="term" value="F:DNA binding"/>
    <property type="evidence" value="ECO:0007669"/>
    <property type="project" value="UniProtKB-KW"/>
</dbReference>
<keyword evidence="2" id="KW-0238">DNA-binding</keyword>
<dbReference type="OrthoDB" id="1110630at2"/>
<dbReference type="Proteomes" id="UP000191055">
    <property type="component" value="Unassembled WGS sequence"/>
</dbReference>
<dbReference type="RefSeq" id="WP_079558218.1">
    <property type="nucleotide sequence ID" value="NZ_CP021904.1"/>
</dbReference>
<dbReference type="AlphaFoldDB" id="A0A1T5HNA7"/>
<dbReference type="EMBL" id="FUYV01000015">
    <property type="protein sequence ID" value="SKC22117.1"/>
    <property type="molecule type" value="Genomic_DNA"/>
</dbReference>
<keyword evidence="1" id="KW-0812">Transmembrane</keyword>
<dbReference type="GO" id="GO:0005975">
    <property type="term" value="P:carbohydrate metabolic process"/>
    <property type="evidence" value="ECO:0007669"/>
    <property type="project" value="UniProtKB-ARBA"/>
</dbReference>
<evidence type="ECO:0000256" key="1">
    <source>
        <dbReference type="SAM" id="Phobius"/>
    </source>
</evidence>
<gene>
    <name evidence="2" type="ORF">SAMN03080601_02512</name>
</gene>
<dbReference type="InterPro" id="IPR017946">
    <property type="entry name" value="PLC-like_Pdiesterase_TIM-brl"/>
</dbReference>
<keyword evidence="1" id="KW-1133">Transmembrane helix</keyword>
<dbReference type="Gene3D" id="2.60.120.200">
    <property type="match status" value="1"/>
</dbReference>
<dbReference type="InterPro" id="IPR051677">
    <property type="entry name" value="AfsR-DnrI-RedD_regulator"/>
</dbReference>
<dbReference type="GO" id="GO:0006355">
    <property type="term" value="P:regulation of DNA-templated transcription"/>
    <property type="evidence" value="ECO:0007669"/>
    <property type="project" value="TreeGrafter"/>
</dbReference>
<keyword evidence="3" id="KW-1185">Reference proteome</keyword>
<dbReference type="GO" id="GO:0006629">
    <property type="term" value="P:lipid metabolic process"/>
    <property type="evidence" value="ECO:0007669"/>
    <property type="project" value="InterPro"/>
</dbReference>
<organism evidence="2 3">
    <name type="scientific">Alkalitalea saponilacus</name>
    <dbReference type="NCBI Taxonomy" id="889453"/>
    <lineage>
        <taxon>Bacteria</taxon>
        <taxon>Pseudomonadati</taxon>
        <taxon>Bacteroidota</taxon>
        <taxon>Bacteroidia</taxon>
        <taxon>Marinilabiliales</taxon>
        <taxon>Marinilabiliaceae</taxon>
        <taxon>Alkalitalea</taxon>
    </lineage>
</organism>
<evidence type="ECO:0000313" key="3">
    <source>
        <dbReference type="Proteomes" id="UP000191055"/>
    </source>
</evidence>
<name>A0A1T5HNA7_9BACT</name>
<dbReference type="KEGG" id="asx:CDL62_09480"/>
<dbReference type="GO" id="GO:0004553">
    <property type="term" value="F:hydrolase activity, hydrolyzing O-glycosyl compounds"/>
    <property type="evidence" value="ECO:0007669"/>
    <property type="project" value="UniProtKB-ARBA"/>
</dbReference>
<dbReference type="Pfam" id="PF26178">
    <property type="entry name" value="PI-PLC_cat"/>
    <property type="match status" value="1"/>
</dbReference>
<keyword evidence="1" id="KW-0472">Membrane</keyword>
<dbReference type="STRING" id="889453.SAMN03080601_02512"/>
<dbReference type="PANTHER" id="PTHR35807">
    <property type="entry name" value="TRANSCRIPTIONAL REGULATOR REDD-RELATED"/>
    <property type="match status" value="1"/>
</dbReference>
<dbReference type="Gene3D" id="3.20.20.190">
    <property type="entry name" value="Phosphatidylinositol (PI) phosphodiesterase"/>
    <property type="match status" value="1"/>
</dbReference>
<dbReference type="SUPFAM" id="SSF49899">
    <property type="entry name" value="Concanavalin A-like lectins/glucanases"/>
    <property type="match status" value="1"/>
</dbReference>